<dbReference type="InterPro" id="IPR037176">
    <property type="entry name" value="Osmotin/thaumatin-like_sf"/>
</dbReference>
<proteinExistence type="inferred from homology"/>
<feature type="disulfide bond" evidence="4">
    <location>
        <begin position="29"/>
        <end position="41"/>
    </location>
</feature>
<dbReference type="CDD" id="cd00325">
    <property type="entry name" value="chitinase_GH19"/>
    <property type="match status" value="1"/>
</dbReference>
<dbReference type="Pfam" id="PF00314">
    <property type="entry name" value="Thaumatin"/>
    <property type="match status" value="1"/>
</dbReference>
<dbReference type="CDD" id="cd00035">
    <property type="entry name" value="ChtBD1"/>
    <property type="match status" value="1"/>
</dbReference>
<keyword evidence="3 4" id="KW-1015">Disulfide bond</keyword>
<keyword evidence="5" id="KW-0732">Signal</keyword>
<keyword evidence="7" id="KW-1185">Reference proteome</keyword>
<organism evidence="7 8">
    <name type="scientific">Camelina sativa</name>
    <name type="common">False flax</name>
    <name type="synonym">Myagrum sativum</name>
    <dbReference type="NCBI Taxonomy" id="90675"/>
    <lineage>
        <taxon>Eukaryota</taxon>
        <taxon>Viridiplantae</taxon>
        <taxon>Streptophyta</taxon>
        <taxon>Embryophyta</taxon>
        <taxon>Tracheophyta</taxon>
        <taxon>Spermatophyta</taxon>
        <taxon>Magnoliopsida</taxon>
        <taxon>eudicotyledons</taxon>
        <taxon>Gunneridae</taxon>
        <taxon>Pentapetalae</taxon>
        <taxon>rosids</taxon>
        <taxon>malvids</taxon>
        <taxon>Brassicales</taxon>
        <taxon>Brassicaceae</taxon>
        <taxon>Camelineae</taxon>
        <taxon>Camelina</taxon>
    </lineage>
</organism>
<comment type="caution">
    <text evidence="4">Lacks conserved residue(s) required for the propagation of feature annotation.</text>
</comment>
<comment type="similarity">
    <text evidence="1">Belongs to the glycosyl hydrolase 19 family. Chitinase class I subfamily.</text>
</comment>
<dbReference type="GeneID" id="104777415"/>
<dbReference type="Pfam" id="PF00182">
    <property type="entry name" value="Glyco_hydro_19"/>
    <property type="match status" value="1"/>
</dbReference>
<sequence length="497" mass="53473">MALKKISSVFLIFIFGFYSETAKSQNSGCSPILCCSKFGYCGVTEDYCGSGCISGPCRNITEPVEPVDSIMTKKFFNGIISQASNGCAGKKFYTRDSFLEAAHTNWEFNMSVTRLEIAAMFAHFTYETQHFCNIEEVNGSSFDYCDEGNMQYPCAHGKKYYGRGPMQLAWNYNYGSCGQSLGLDLLRKPELVGSNPTVAFRTSLWFWMNSVRPVLDQGFGATIKAINSLEWSSGNQSAVMARVEYYKDYCNQLGVDPGSIDLLSGLSSGSIDLPSGPSGGTIFTLKNNCPDTVWAGTLAGKGLELGGGGFELTEGASKKLLASAGWSGRFWARTGCKFDASGKGRCDTGDCGGLKCNGGGVSPVTFSEFTLVGDGGKDFYDVSLVDGYNVKVGIRPSGGSGDCKYAGCIADLNANCPNELQVMGPENNVVACKSPCDVFNTDPYCCRGAYSTPQTCSPTDYSMIFKKACPDAYSYAYDNVTSTFTCTGANYEITFCP</sequence>
<dbReference type="Proteomes" id="UP000694864">
    <property type="component" value="Chromosome 3"/>
</dbReference>
<dbReference type="PROSITE" id="PS00026">
    <property type="entry name" value="CHIT_BIND_I_1"/>
    <property type="match status" value="1"/>
</dbReference>
<evidence type="ECO:0000259" key="6">
    <source>
        <dbReference type="PROSITE" id="PS50941"/>
    </source>
</evidence>
<dbReference type="InterPro" id="IPR000726">
    <property type="entry name" value="Glyco_hydro_19_cat"/>
</dbReference>
<dbReference type="SUPFAM" id="SSF53955">
    <property type="entry name" value="Lysozyme-like"/>
    <property type="match status" value="1"/>
</dbReference>
<dbReference type="PROSITE" id="PS00316">
    <property type="entry name" value="THAUMATIN_1"/>
    <property type="match status" value="1"/>
</dbReference>
<name>A0ABM0YF27_CAMSA</name>
<reference evidence="7" key="1">
    <citation type="journal article" date="2014" name="Nat. Commun.">
        <title>The emerging biofuel crop Camelina sativa retains a highly undifferentiated hexaploid genome structure.</title>
        <authorList>
            <person name="Kagale S."/>
            <person name="Koh C."/>
            <person name="Nixon J."/>
            <person name="Bollina V."/>
            <person name="Clarke W.E."/>
            <person name="Tuteja R."/>
            <person name="Spillane C."/>
            <person name="Robinson S.J."/>
            <person name="Links M.G."/>
            <person name="Clarke C."/>
            <person name="Higgins E.E."/>
            <person name="Huebert T."/>
            <person name="Sharpe A.G."/>
            <person name="Parkin I.A."/>
        </authorList>
    </citation>
    <scope>NUCLEOTIDE SEQUENCE [LARGE SCALE GENOMIC DNA]</scope>
    <source>
        <strain evidence="7">cv. DH55</strain>
    </source>
</reference>
<evidence type="ECO:0000313" key="7">
    <source>
        <dbReference type="Proteomes" id="UP000694864"/>
    </source>
</evidence>
<dbReference type="InterPro" id="IPR001938">
    <property type="entry name" value="Thaumatin"/>
</dbReference>
<dbReference type="SMART" id="SM00270">
    <property type="entry name" value="ChtBD1"/>
    <property type="match status" value="1"/>
</dbReference>
<dbReference type="InterPro" id="IPR017949">
    <property type="entry name" value="Thaumatin_CS"/>
</dbReference>
<feature type="disulfide bond" evidence="4">
    <location>
        <begin position="34"/>
        <end position="48"/>
    </location>
</feature>
<evidence type="ECO:0000256" key="5">
    <source>
        <dbReference type="SAM" id="SignalP"/>
    </source>
</evidence>
<feature type="signal peptide" evidence="5">
    <location>
        <begin position="1"/>
        <end position="24"/>
    </location>
</feature>
<dbReference type="Gene3D" id="3.30.60.10">
    <property type="entry name" value="Endochitinase-like"/>
    <property type="match status" value="1"/>
</dbReference>
<dbReference type="InterPro" id="IPR001002">
    <property type="entry name" value="Chitin-bd_1"/>
</dbReference>
<evidence type="ECO:0000256" key="4">
    <source>
        <dbReference type="PROSITE-ProRule" id="PRU00261"/>
    </source>
</evidence>
<feature type="domain" description="Chitin-binding type-1" evidence="6">
    <location>
        <begin position="24"/>
        <end position="59"/>
    </location>
</feature>
<dbReference type="SMART" id="SM00205">
    <property type="entry name" value="THN"/>
    <property type="match status" value="1"/>
</dbReference>
<dbReference type="CDD" id="cd09218">
    <property type="entry name" value="TLP-PA"/>
    <property type="match status" value="1"/>
</dbReference>
<evidence type="ECO:0000256" key="3">
    <source>
        <dbReference type="ARBA" id="ARBA00023157"/>
    </source>
</evidence>
<dbReference type="InterPro" id="IPR018371">
    <property type="entry name" value="Chitin-binding_1_CS"/>
</dbReference>
<dbReference type="Gene3D" id="1.10.530.10">
    <property type="match status" value="1"/>
</dbReference>
<dbReference type="InterPro" id="IPR023346">
    <property type="entry name" value="Lysozyme-like_dom_sf"/>
</dbReference>
<feature type="chain" id="PRO_5045710389" evidence="5">
    <location>
        <begin position="25"/>
        <end position="497"/>
    </location>
</feature>
<evidence type="ECO:0000256" key="2">
    <source>
        <dbReference type="ARBA" id="ARBA00022669"/>
    </source>
</evidence>
<evidence type="ECO:0000256" key="1">
    <source>
        <dbReference type="ARBA" id="ARBA00009373"/>
    </source>
</evidence>
<dbReference type="PROSITE" id="PS50941">
    <property type="entry name" value="CHIT_BIND_I_2"/>
    <property type="match status" value="1"/>
</dbReference>
<dbReference type="PANTHER" id="PTHR31048">
    <property type="entry name" value="OS03G0233200 PROTEIN"/>
    <property type="match status" value="1"/>
</dbReference>
<dbReference type="InterPro" id="IPR036861">
    <property type="entry name" value="Endochitinase-like_sf"/>
</dbReference>
<dbReference type="Gene3D" id="3.30.20.10">
    <property type="entry name" value="Endochitinase, domain 2"/>
    <property type="match status" value="1"/>
</dbReference>
<gene>
    <name evidence="8" type="primary">LOC104777415</name>
</gene>
<dbReference type="PRINTS" id="PR00347">
    <property type="entry name" value="THAUMATIN"/>
</dbReference>
<evidence type="ECO:0000313" key="8">
    <source>
        <dbReference type="RefSeq" id="XP_010499973.1"/>
    </source>
</evidence>
<dbReference type="SUPFAM" id="SSF57016">
    <property type="entry name" value="Plant lectins/antimicrobial peptides"/>
    <property type="match status" value="1"/>
</dbReference>
<protein>
    <submittedName>
        <fullName evidence="8">Endochitinase At2g43590-like</fullName>
    </submittedName>
</protein>
<dbReference type="PROSITE" id="PS00774">
    <property type="entry name" value="CHITINASE_19_2"/>
    <property type="match status" value="1"/>
</dbReference>
<dbReference type="SUPFAM" id="SSF49870">
    <property type="entry name" value="Osmotin, thaumatin-like protein"/>
    <property type="match status" value="1"/>
</dbReference>
<keyword evidence="2 4" id="KW-0147">Chitin-binding</keyword>
<dbReference type="RefSeq" id="XP_010499973.1">
    <property type="nucleotide sequence ID" value="XM_010501671.1"/>
</dbReference>
<dbReference type="Pfam" id="PF00187">
    <property type="entry name" value="Chitin_bind_1"/>
    <property type="match status" value="1"/>
</dbReference>
<dbReference type="PROSITE" id="PS51367">
    <property type="entry name" value="THAUMATIN_2"/>
    <property type="match status" value="1"/>
</dbReference>
<reference evidence="8" key="2">
    <citation type="submission" date="2025-08" db="UniProtKB">
        <authorList>
            <consortium name="RefSeq"/>
        </authorList>
    </citation>
    <scope>IDENTIFICATION</scope>
    <source>
        <tissue evidence="8">Leaf</tissue>
    </source>
</reference>
<accession>A0ABM0YF27</accession>
<dbReference type="Gene3D" id="2.60.110.10">
    <property type="entry name" value="Thaumatin"/>
    <property type="match status" value="1"/>
</dbReference>